<dbReference type="GO" id="GO:0008237">
    <property type="term" value="F:metallopeptidase activity"/>
    <property type="evidence" value="ECO:0007669"/>
    <property type="project" value="InterPro"/>
</dbReference>
<dbReference type="Proteomes" id="UP000240830">
    <property type="component" value="Unassembled WGS sequence"/>
</dbReference>
<dbReference type="AlphaFoldDB" id="A0A2H9TM67"/>
<dbReference type="Gene3D" id="3.40.140.10">
    <property type="entry name" value="Cytidine Deaminase, domain 2"/>
    <property type="match status" value="1"/>
</dbReference>
<evidence type="ECO:0000259" key="1">
    <source>
        <dbReference type="PROSITE" id="PS50249"/>
    </source>
</evidence>
<keyword evidence="3" id="KW-1185">Reference proteome</keyword>
<dbReference type="InterPro" id="IPR037518">
    <property type="entry name" value="MPN"/>
</dbReference>
<dbReference type="PANTHER" id="PTHR10540:SF6">
    <property type="entry name" value="EUKARYOTIC TRANSLATION INITIATION FACTOR 3 SUBUNIT F"/>
    <property type="match status" value="1"/>
</dbReference>
<name>A0A2H9TM67_9FUNG</name>
<dbReference type="OrthoDB" id="25498at2759"/>
<dbReference type="Pfam" id="PF01398">
    <property type="entry name" value="JAB"/>
    <property type="match status" value="1"/>
</dbReference>
<dbReference type="EMBL" id="MTSL01000101">
    <property type="protein sequence ID" value="PJF18845.1"/>
    <property type="molecule type" value="Genomic_DNA"/>
</dbReference>
<proteinExistence type="predicted"/>
<evidence type="ECO:0000313" key="2">
    <source>
        <dbReference type="EMBL" id="PJF18845.1"/>
    </source>
</evidence>
<sequence length="292" mass="32332">MTTSVKVVEARLQAAALLSIFEQYQRRSENCPVRLVGAILGSVSPATDDATGSSDNHLFKAEVRHCFPVPHSEFGDQVSINSEYYKSRMELHRKCLGRDSVLLGWYSIQQEGHLPKNMDSETFAKNGEFIKESFARETGSTGAPITLNLSITICEDGQIKYEVYRLESIGPRSQPKESLNTIRDKLFNGNLEVTSDGKVVIPLPAWNEFKQESLSNLTERLEALKGAANNADPELSTAISTIFESMGMTQASSEERAASDKNRKAMAKAVQDLETQLLRSDQLLLSQSYTSS</sequence>
<dbReference type="GO" id="GO:0003743">
    <property type="term" value="F:translation initiation factor activity"/>
    <property type="evidence" value="ECO:0007669"/>
    <property type="project" value="UniProtKB-KW"/>
</dbReference>
<dbReference type="GO" id="GO:0071541">
    <property type="term" value="C:eukaryotic translation initiation factor 3 complex, eIF3m"/>
    <property type="evidence" value="ECO:0007669"/>
    <property type="project" value="TreeGrafter"/>
</dbReference>
<dbReference type="PROSITE" id="PS50249">
    <property type="entry name" value="MPN"/>
    <property type="match status" value="1"/>
</dbReference>
<gene>
    <name evidence="2" type="ORF">PSACC_01340</name>
</gene>
<protein>
    <submittedName>
        <fullName evidence="2">Eukaryotic translation initiation factor 3 subunit F</fullName>
    </submittedName>
</protein>
<comment type="caution">
    <text evidence="2">The sequence shown here is derived from an EMBL/GenBank/DDBJ whole genome shotgun (WGS) entry which is preliminary data.</text>
</comment>
<dbReference type="STRING" id="1246581.A0A2H9TM67"/>
<keyword evidence="2" id="KW-0648">Protein biosynthesis</keyword>
<keyword evidence="2" id="KW-0396">Initiation factor</keyword>
<dbReference type="GO" id="GO:0031369">
    <property type="term" value="F:translation initiation factor binding"/>
    <property type="evidence" value="ECO:0007669"/>
    <property type="project" value="TreeGrafter"/>
</dbReference>
<reference evidence="2 3" key="1">
    <citation type="submission" date="2016-10" db="EMBL/GenBank/DDBJ databases">
        <title>The genome of Paramicrosporidium saccamoebae is the missing link in understanding Cryptomycota and Microsporidia evolution.</title>
        <authorList>
            <person name="Quandt C.A."/>
            <person name="Beaudet D."/>
            <person name="Corsaro D."/>
            <person name="Michel R."/>
            <person name="Corradi N."/>
            <person name="James T."/>
        </authorList>
    </citation>
    <scope>NUCLEOTIDE SEQUENCE [LARGE SCALE GENOMIC DNA]</scope>
    <source>
        <strain evidence="2 3">KSL3</strain>
    </source>
</reference>
<accession>A0A2H9TM67</accession>
<evidence type="ECO:0000313" key="3">
    <source>
        <dbReference type="Proteomes" id="UP000240830"/>
    </source>
</evidence>
<dbReference type="InterPro" id="IPR000555">
    <property type="entry name" value="JAMM/MPN+_dom"/>
</dbReference>
<dbReference type="PANTHER" id="PTHR10540">
    <property type="entry name" value="EUKARYOTIC TRANSLATION INITIATION FACTOR 3 SUBUNIT F-RELATED"/>
    <property type="match status" value="1"/>
</dbReference>
<feature type="domain" description="MPN" evidence="1">
    <location>
        <begin position="10"/>
        <end position="170"/>
    </location>
</feature>
<organism evidence="2 3">
    <name type="scientific">Paramicrosporidium saccamoebae</name>
    <dbReference type="NCBI Taxonomy" id="1246581"/>
    <lineage>
        <taxon>Eukaryota</taxon>
        <taxon>Fungi</taxon>
        <taxon>Fungi incertae sedis</taxon>
        <taxon>Cryptomycota</taxon>
        <taxon>Cryptomycota incertae sedis</taxon>
        <taxon>Paramicrosporidium</taxon>
    </lineage>
</organism>